<protein>
    <submittedName>
        <fullName evidence="4">Carbohydrate-binding module family 18 protein</fullName>
    </submittedName>
</protein>
<reference evidence="4" key="1">
    <citation type="submission" date="2020-01" db="EMBL/GenBank/DDBJ databases">
        <authorList>
            <consortium name="DOE Joint Genome Institute"/>
            <person name="Haridas S."/>
            <person name="Albert R."/>
            <person name="Binder M."/>
            <person name="Bloem J."/>
            <person name="Labutti K."/>
            <person name="Salamov A."/>
            <person name="Andreopoulos B."/>
            <person name="Baker S.E."/>
            <person name="Barry K."/>
            <person name="Bills G."/>
            <person name="Bluhm B.H."/>
            <person name="Cannon C."/>
            <person name="Castanera R."/>
            <person name="Culley D.E."/>
            <person name="Daum C."/>
            <person name="Ezra D."/>
            <person name="Gonzalez J.B."/>
            <person name="Henrissat B."/>
            <person name="Kuo A."/>
            <person name="Liang C."/>
            <person name="Lipzen A."/>
            <person name="Lutzoni F."/>
            <person name="Magnuson J."/>
            <person name="Mondo S."/>
            <person name="Nolan M."/>
            <person name="Ohm R."/>
            <person name="Pangilinan J."/>
            <person name="Park H.-J."/>
            <person name="Ramirez L."/>
            <person name="Alfaro M."/>
            <person name="Sun H."/>
            <person name="Tritt A."/>
            <person name="Yoshinaga Y."/>
            <person name="Zwiers L.-H."/>
            <person name="Turgeon B.G."/>
            <person name="Goodwin S.B."/>
            <person name="Spatafora J.W."/>
            <person name="Crous P.W."/>
            <person name="Grigoriev I.V."/>
        </authorList>
    </citation>
    <scope>NUCLEOTIDE SEQUENCE</scope>
    <source>
        <strain evidence="4">IPT5</strain>
    </source>
</reference>
<accession>A0A6A7AUG5</accession>
<dbReference type="EMBL" id="MU006330">
    <property type="protein sequence ID" value="KAF2846930.1"/>
    <property type="molecule type" value="Genomic_DNA"/>
</dbReference>
<feature type="non-terminal residue" evidence="4">
    <location>
        <position position="55"/>
    </location>
</feature>
<dbReference type="Gene3D" id="3.30.60.10">
    <property type="entry name" value="Endochitinase-like"/>
    <property type="match status" value="1"/>
</dbReference>
<dbReference type="SUPFAM" id="SSF57016">
    <property type="entry name" value="Plant lectins/antimicrobial peptides"/>
    <property type="match status" value="1"/>
</dbReference>
<feature type="non-terminal residue" evidence="4">
    <location>
        <position position="1"/>
    </location>
</feature>
<evidence type="ECO:0000256" key="1">
    <source>
        <dbReference type="ARBA" id="ARBA00022669"/>
    </source>
</evidence>
<feature type="domain" description="Chitin-binding type-1" evidence="3">
    <location>
        <begin position="8"/>
        <end position="55"/>
    </location>
</feature>
<evidence type="ECO:0000313" key="4">
    <source>
        <dbReference type="EMBL" id="KAF2846930.1"/>
    </source>
</evidence>
<name>A0A6A7AUG5_9PLEO</name>
<dbReference type="AlphaFoldDB" id="A0A6A7AUG5"/>
<keyword evidence="1 2" id="KW-0147">Chitin-binding</keyword>
<dbReference type="PROSITE" id="PS50941">
    <property type="entry name" value="CHIT_BIND_I_2"/>
    <property type="match status" value="1"/>
</dbReference>
<dbReference type="GO" id="GO:0008061">
    <property type="term" value="F:chitin binding"/>
    <property type="evidence" value="ECO:0007669"/>
    <property type="project" value="UniProtKB-UniRule"/>
</dbReference>
<feature type="disulfide bond" evidence="2">
    <location>
        <begin position="28"/>
        <end position="42"/>
    </location>
</feature>
<dbReference type="Proteomes" id="UP000799423">
    <property type="component" value="Unassembled WGS sequence"/>
</dbReference>
<keyword evidence="5" id="KW-1185">Reference proteome</keyword>
<dbReference type="InterPro" id="IPR036861">
    <property type="entry name" value="Endochitinase-like_sf"/>
</dbReference>
<evidence type="ECO:0000313" key="5">
    <source>
        <dbReference type="Proteomes" id="UP000799423"/>
    </source>
</evidence>
<evidence type="ECO:0000256" key="2">
    <source>
        <dbReference type="PROSITE-ProRule" id="PRU00261"/>
    </source>
</evidence>
<sequence>ASQVVTTNARCGPQYGDRTCLGSQWGDCCSQYSYCSSSNAHCVAESCQKGYGKCN</sequence>
<organism evidence="4 5">
    <name type="scientific">Plenodomus tracheiphilus IPT5</name>
    <dbReference type="NCBI Taxonomy" id="1408161"/>
    <lineage>
        <taxon>Eukaryota</taxon>
        <taxon>Fungi</taxon>
        <taxon>Dikarya</taxon>
        <taxon>Ascomycota</taxon>
        <taxon>Pezizomycotina</taxon>
        <taxon>Dothideomycetes</taxon>
        <taxon>Pleosporomycetidae</taxon>
        <taxon>Pleosporales</taxon>
        <taxon>Pleosporineae</taxon>
        <taxon>Leptosphaeriaceae</taxon>
        <taxon>Plenodomus</taxon>
    </lineage>
</organism>
<gene>
    <name evidence="4" type="ORF">T440DRAFT_375887</name>
</gene>
<evidence type="ECO:0000259" key="3">
    <source>
        <dbReference type="PROSITE" id="PS50941"/>
    </source>
</evidence>
<dbReference type="InterPro" id="IPR001002">
    <property type="entry name" value="Chitin-bd_1"/>
</dbReference>
<proteinExistence type="predicted"/>
<keyword evidence="2" id="KW-1015">Disulfide bond</keyword>
<comment type="caution">
    <text evidence="2">Lacks conserved residue(s) required for the propagation of feature annotation.</text>
</comment>